<evidence type="ECO:0000313" key="2">
    <source>
        <dbReference type="Proteomes" id="UP001255856"/>
    </source>
</evidence>
<sequence>MTVIGAGRIGSALVDMGTADDVDLVFIQNGMIQPWLEAHGLAEATQVLVYFAVARLGDAPVDGKTELDPEGLTAAWGPLAGAVAARLRAGGLGCRVLDRPAFLDAMLQKLVWICAFMLVGVRHGGCSIGEVESAHAGEVGALIRELLAAGADALGVPVVPDAEPRLMAYARSVASYPTAIKEFAWRNGWFQDLSLQAKEAGKPDPCPIHSSYLEELQLPLT</sequence>
<accession>A0AAD9IM19</accession>
<name>A0AAD9IM19_PROWI</name>
<dbReference type="AlphaFoldDB" id="A0AAD9IM19"/>
<keyword evidence="2" id="KW-1185">Reference proteome</keyword>
<evidence type="ECO:0000313" key="1">
    <source>
        <dbReference type="EMBL" id="KAK2080096.1"/>
    </source>
</evidence>
<organism evidence="1 2">
    <name type="scientific">Prototheca wickerhamii</name>
    <dbReference type="NCBI Taxonomy" id="3111"/>
    <lineage>
        <taxon>Eukaryota</taxon>
        <taxon>Viridiplantae</taxon>
        <taxon>Chlorophyta</taxon>
        <taxon>core chlorophytes</taxon>
        <taxon>Trebouxiophyceae</taxon>
        <taxon>Chlorellales</taxon>
        <taxon>Chlorellaceae</taxon>
        <taxon>Prototheca</taxon>
    </lineage>
</organism>
<dbReference type="Proteomes" id="UP001255856">
    <property type="component" value="Unassembled WGS sequence"/>
</dbReference>
<dbReference type="EMBL" id="JASFZW010000002">
    <property type="protein sequence ID" value="KAK2080096.1"/>
    <property type="molecule type" value="Genomic_DNA"/>
</dbReference>
<gene>
    <name evidence="1" type="ORF">QBZ16_002492</name>
</gene>
<dbReference type="PANTHER" id="PTHR34044:SF1">
    <property type="entry name" value="NUCLEAR PROTEIN"/>
    <property type="match status" value="1"/>
</dbReference>
<reference evidence="1" key="1">
    <citation type="submission" date="2021-01" db="EMBL/GenBank/DDBJ databases">
        <authorList>
            <person name="Eckstrom K.M.E."/>
        </authorList>
    </citation>
    <scope>NUCLEOTIDE SEQUENCE</scope>
    <source>
        <strain evidence="1">UVCC 0001</strain>
    </source>
</reference>
<proteinExistence type="predicted"/>
<dbReference type="PANTHER" id="PTHR34044">
    <property type="entry name" value="NUCLEAR PROTEIN"/>
    <property type="match status" value="1"/>
</dbReference>
<protein>
    <submittedName>
        <fullName evidence="1">Uncharacterized protein</fullName>
    </submittedName>
</protein>
<comment type="caution">
    <text evidence="1">The sequence shown here is derived from an EMBL/GenBank/DDBJ whole genome shotgun (WGS) entry which is preliminary data.</text>
</comment>